<accession>A0A1Y2I8E1</accession>
<dbReference type="Proteomes" id="UP000193067">
    <property type="component" value="Unassembled WGS sequence"/>
</dbReference>
<dbReference type="AlphaFoldDB" id="A0A1Y2I8E1"/>
<gene>
    <name evidence="1" type="ORF">PYCCODRAFT_1377271</name>
</gene>
<organism evidence="1 2">
    <name type="scientific">Trametes coccinea (strain BRFM310)</name>
    <name type="common">Pycnoporus coccineus</name>
    <dbReference type="NCBI Taxonomy" id="1353009"/>
    <lineage>
        <taxon>Eukaryota</taxon>
        <taxon>Fungi</taxon>
        <taxon>Dikarya</taxon>
        <taxon>Basidiomycota</taxon>
        <taxon>Agaricomycotina</taxon>
        <taxon>Agaricomycetes</taxon>
        <taxon>Polyporales</taxon>
        <taxon>Polyporaceae</taxon>
        <taxon>Trametes</taxon>
    </lineage>
</organism>
<keyword evidence="2" id="KW-1185">Reference proteome</keyword>
<proteinExistence type="predicted"/>
<dbReference type="EMBL" id="KZ084152">
    <property type="protein sequence ID" value="OSC97378.1"/>
    <property type="molecule type" value="Genomic_DNA"/>
</dbReference>
<dbReference type="OrthoDB" id="2756110at2759"/>
<protein>
    <submittedName>
        <fullName evidence="1">Uncharacterized protein</fullName>
    </submittedName>
</protein>
<reference evidence="1 2" key="1">
    <citation type="journal article" date="2015" name="Biotechnol. Biofuels">
        <title>Enhanced degradation of softwood versus hardwood by the white-rot fungus Pycnoporus coccineus.</title>
        <authorList>
            <person name="Couturier M."/>
            <person name="Navarro D."/>
            <person name="Chevret D."/>
            <person name="Henrissat B."/>
            <person name="Piumi F."/>
            <person name="Ruiz-Duenas F.J."/>
            <person name="Martinez A.T."/>
            <person name="Grigoriev I.V."/>
            <person name="Riley R."/>
            <person name="Lipzen A."/>
            <person name="Berrin J.G."/>
            <person name="Master E.R."/>
            <person name="Rosso M.N."/>
        </authorList>
    </citation>
    <scope>NUCLEOTIDE SEQUENCE [LARGE SCALE GENOMIC DNA]</scope>
    <source>
        <strain evidence="1 2">BRFM310</strain>
    </source>
</reference>
<feature type="non-terminal residue" evidence="1">
    <location>
        <position position="1"/>
    </location>
</feature>
<name>A0A1Y2I8E1_TRAC3</name>
<evidence type="ECO:0000313" key="1">
    <source>
        <dbReference type="EMBL" id="OSC97378.1"/>
    </source>
</evidence>
<evidence type="ECO:0000313" key="2">
    <source>
        <dbReference type="Proteomes" id="UP000193067"/>
    </source>
</evidence>
<sequence length="238" mass="26680">QIPVPTQRFAGTEVDTTDLLMRDAEIEYIPADVAARVATIMNYTEPTTNRYNIGLLPLDAQWGPIADGTGLDRFLCHDGRPVTAWMVGIVTSIWLAPTEGSRVSIGLRLLCRRDMEAARYFQYRLSRPVGDASNSGLSTFASRYLAARGEDTVNAFTEVFDGCDRLASWSTMNKIDHKRIQKTDVVLVEVYIKRFKHRDSNRSTWIKWGVSFELLRIALLYPGPGPIDPVPADSEVNL</sequence>